<keyword evidence="3" id="KW-0966">Cell projection</keyword>
<dbReference type="PANTHER" id="PTHR14919">
    <property type="entry name" value="KPL2-RELATED"/>
    <property type="match status" value="1"/>
</dbReference>
<accession>A0AAW2Z3V4</accession>
<feature type="region of interest" description="Disordered" evidence="1">
    <location>
        <begin position="986"/>
        <end position="1017"/>
    </location>
</feature>
<comment type="caution">
    <text evidence="3">The sequence shown here is derived from an EMBL/GenBank/DDBJ whole genome shotgun (WGS) entry which is preliminary data.</text>
</comment>
<organism evidence="3 4">
    <name type="scientific">Acrasis kona</name>
    <dbReference type="NCBI Taxonomy" id="1008807"/>
    <lineage>
        <taxon>Eukaryota</taxon>
        <taxon>Discoba</taxon>
        <taxon>Heterolobosea</taxon>
        <taxon>Tetramitia</taxon>
        <taxon>Eutetramitia</taxon>
        <taxon>Acrasidae</taxon>
        <taxon>Acrasis</taxon>
    </lineage>
</organism>
<evidence type="ECO:0000259" key="2">
    <source>
        <dbReference type="Pfam" id="PF22946"/>
    </source>
</evidence>
<reference evidence="3 4" key="1">
    <citation type="submission" date="2024-03" db="EMBL/GenBank/DDBJ databases">
        <title>The Acrasis kona genome and developmental transcriptomes reveal deep origins of eukaryotic multicellular pathways.</title>
        <authorList>
            <person name="Sheikh S."/>
            <person name="Fu C.-J."/>
            <person name="Brown M.W."/>
            <person name="Baldauf S.L."/>
        </authorList>
    </citation>
    <scope>NUCLEOTIDE SEQUENCE [LARGE SCALE GENOMIC DNA]</scope>
    <source>
        <strain evidence="3 4">ATCC MYA-3509</strain>
    </source>
</reference>
<dbReference type="SUPFAM" id="SSF52540">
    <property type="entry name" value="P-loop containing nucleoside triphosphate hydrolases"/>
    <property type="match status" value="1"/>
</dbReference>
<dbReference type="InterPro" id="IPR054517">
    <property type="entry name" value="SPEF2_D5"/>
</dbReference>
<dbReference type="InterPro" id="IPR052634">
    <property type="entry name" value="Sperm_flagellar-bone_growth"/>
</dbReference>
<dbReference type="EMBL" id="JAOPGA020000973">
    <property type="protein sequence ID" value="KAL0483668.1"/>
    <property type="molecule type" value="Genomic_DNA"/>
</dbReference>
<dbReference type="Pfam" id="PF22946">
    <property type="entry name" value="SPEF2_D5"/>
    <property type="match status" value="1"/>
</dbReference>
<proteinExistence type="predicted"/>
<protein>
    <submittedName>
        <fullName evidence="3">Flagellar protein 2</fullName>
    </submittedName>
</protein>
<feature type="region of interest" description="Disordered" evidence="1">
    <location>
        <begin position="914"/>
        <end position="959"/>
    </location>
</feature>
<name>A0AAW2Z3V4_9EUKA</name>
<evidence type="ECO:0000313" key="3">
    <source>
        <dbReference type="EMBL" id="KAL0483668.1"/>
    </source>
</evidence>
<feature type="domain" description="CPC1/SPEF2" evidence="2">
    <location>
        <begin position="178"/>
        <end position="310"/>
    </location>
</feature>
<sequence length="1396" mass="162288">MRDSTHSDYVNFREERLKTMRENKEFLKKWDEQNMQNFEKNLTVRRQREQSDLRFELTMKEKKQRRTEHVTEVSRMDMSQGINDFESTLQRLGKDPKTQEATSKVNVKKDVPLSNDERKLQNEQEARNFINRVKLKKEEETLARKDRQQRRRRIALEQQRVFQQIEEKRRHEIVLTILMKKSKEEKALATKLHETAKWKEVMKEDRVLREKQHAERRDKDREEKELRRKENENRQREERNKKIEILREKSNQIEKERLARKHQKHTDMCAEISEQLVSLALKEIEYKEMTEGTSPSLKEMNEWKTVFVSGGTLLEDHKQNKAEPATRNILDEKEFLDYLSFSGDWTLSDGIAVNHDQVDDILNNIEATINPPQKHPLKPKLESKYNYNVVLLGKPLSGKSMICRELAKNYGLHIIDPEFMLRRYISQPNDPESLDPSMGDPELEAIVNQARSELLKGQPISEQIICNLIMNEIIKVEQSNDPLIKGWIIDGLPNTCTCADLLERAISGNDGSVLSQNAHHKSILSKQFQSGRNVHDDELVYPFTAFTSILIIDVPNHVVFERASSQLIDPVDRELYHPIYYPPPDDEQIKNRLLPVDEVQLDKAQLNKNLVSYNKENKKLIYYYNSLKSYSDSLMCIVSQPDDGLDVVYQQVEHHVLSHKRQQNVMIEDQVNVVNYGQPSNDHVVFSSETPDLRSEQSPVPMTPRTPAQDVSRIQTPIPFQPVALSNEFATLLESQWYSMEELYVAGCKQVFRLLREQRKSLLEQIHHLRSQFVNFLLHNQSAGNDIQSIVTAFQQDFNTRFQAQDLRTKKQVKQDLHFRTEELREQLWERSDAKKNDAENELKSIRDENYFSNTEKIVLRQHTQLMQLESNLFVHMVKFVIDYLSLIYQIDHSSAVALEDLFVDVLHIPVETAVSTKKAQPQSKSQGKNAKPSTAKSTARPDSQVNNTQDTTPPVGQLDMNINSVLERAKNVVNHLENIVSAYNTSQPVKEEKKPIKKKASKKEEIEEENKQDENAIGTPTKEQLMYESLLLFFSEEKQRYIARLNKIVQQYSNHIKENIHHKVQHLFQIMDGWIGKRFRSEMSNIQELTLHIQDCIEKESLLVNELKLLNDGSFIQDDSSTVPKENVNPQSVTETREKIKKQQDGFTLSQVLYLRDRFFVSTRGYNFIPISDFVTLFMILIDSTFGAADLPQGWIGQLLNGRDTKDALTQIASIYDPLNTGLVGWKEFLLTICLLEQSDVRPTLSDLLSLRGAGLVDYDNFVNITPWLERSTRQDELRQILFEVFKQDYQGTSVVDTLEVAFYLCLDSAPLRTLQNCVSFLSDETLLSVEDAHHILNFNIVEGQEDFSVDQLKAVFNENNKGEDFITLQDFNNSVLGRAMIKHAIHLKRKKTIM</sequence>
<dbReference type="Proteomes" id="UP001431209">
    <property type="component" value="Unassembled WGS sequence"/>
</dbReference>
<dbReference type="Pfam" id="PF00406">
    <property type="entry name" value="ADK"/>
    <property type="match status" value="1"/>
</dbReference>
<dbReference type="PANTHER" id="PTHR14919:SF0">
    <property type="entry name" value="SPERM FLAGELLAR PROTEIN 2"/>
    <property type="match status" value="1"/>
</dbReference>
<feature type="region of interest" description="Disordered" evidence="1">
    <location>
        <begin position="206"/>
        <end position="243"/>
    </location>
</feature>
<dbReference type="InterPro" id="IPR027417">
    <property type="entry name" value="P-loop_NTPase"/>
</dbReference>
<keyword evidence="4" id="KW-1185">Reference proteome</keyword>
<evidence type="ECO:0000256" key="1">
    <source>
        <dbReference type="SAM" id="MobiDB-lite"/>
    </source>
</evidence>
<dbReference type="Gene3D" id="3.40.50.300">
    <property type="entry name" value="P-loop containing nucleotide triphosphate hydrolases"/>
    <property type="match status" value="1"/>
</dbReference>
<evidence type="ECO:0000313" key="4">
    <source>
        <dbReference type="Proteomes" id="UP001431209"/>
    </source>
</evidence>
<keyword evidence="3" id="KW-0969">Cilium</keyword>
<gene>
    <name evidence="3" type="ORF">AKO1_013919</name>
</gene>
<keyword evidence="3" id="KW-0282">Flagellum</keyword>